<sequence>MFRRIAGLLLAASVALGTLPTAAFAATPLPSSYDLRTENAVTPARNQGRYGDCWAFAAMAALESAILKQNVDSSVTASTLDLSEDHMDRHHGYDYGPRLAGGRYELALSYLLRGDGPYLESDYPYTLPPEATSSTPTGSLPVPAEATPSNPTIPYQVLGVQFLENVNALELTADTAQAAIAPTKEAIRTYGAVSTNLYQAHDGKGTFPYTNGTYYNPEKAAYYCDEKAPGYNHVANHAVAIVGWDDHFSKENFTTKPDFDGAWLCKDAQGTGFGRDGFYWVSYQSACVTTTQFCFTEVVKADQAYSGIAQHDALGLTQFVDNDYTQITGGQDVYFNRFTAPASETTLEAAGFYTMGKNASYRLYFIPDFDEFIRTFTGYDDVGPTFQEKQNDYLIQSGTLADAGYHTISLEKPIQLTQNQDYGIGLWVDFPTPISYMPWTQSKPDRGSGHYVFEYACSLNPIANPVVAAGETYTFDPSDNGMGIFNGLGSGDTIEDVGYTDQSYGMITFGNLCLKGYYSGDTSQVDPTPETVTVTSVTQPSGLTVPYGTDASALSLPNTVRVQLSNGKTEELTVTWNTSSYQATNPGVQTLIGTLTLTEGMTNPQNLNAQITVTVEEPVQTTVREIVAVSSPSLSLTETELYQNPTACFEDSASVLLSDGTHTKLQLVDAYGELEDALFDLFDAEPGVPFPIEVFTLQLPSDGSITNPKNLTPTVMVVLTDGDHLPSITSAQAPAPITVPLNTAAGELGLPEQVSVTLSDQTTAQATVNWYTGSYQAGTAGQYTISGLLTAPDNAVDPTGTAVSITVTVEAPAPQTLTIESVTQPSGLTVSYGTDTSALNLPNTVRVQLSNSQTEELTVTWNTSSYQATTPGTQTLTGTFTLPDGITNPQNLTAQLSITVERPASQTLPAPTISPNGDSFTGSQTVTLTCAQEGAQIYYTLNGTQPTRSAILYTGPFALTQSATIRAFAVLDGWIDSPVSSAQFTYSTPSGGGTSDSSGRSDRDSDWSPYTQAMTTVGNDGVQFKPNVTTQDSVSSVSLSQQAGQELIRQSANRGSRTAILAPAFPEQTERVRMTLHPNTLTGLGNHTEADLMLVTPLAELTLPNRSLTALGSHKQSLSVEVAKADHGVSVTLVAGEEPVLVSRGYTLSIPHDDCTPGTVAILVGEDGTRTVVRKSMVDEAENTVTLTLNSSAQVDIVNRTPSFSDVSEQSWMYDSVTFAYAHELFAGTGENQFSPQMPMARGMLAQVLYNLEGNPNPGSISFPDVSDQAWYAPAARWSAQARIFSGYSNGNFGPEDPITREQLAVALYRYAGSPQSQETLSAFPDYEEISPYARSAFAWAVENGLFQGTGSGTLAPQAEATRAQVAQVLMSFCQQMP</sequence>
<keyword evidence="2" id="KW-0677">Repeat</keyword>
<dbReference type="Gene3D" id="3.90.70.10">
    <property type="entry name" value="Cysteine proteinases"/>
    <property type="match status" value="1"/>
</dbReference>
<dbReference type="Pfam" id="PF07532">
    <property type="entry name" value="Big_4"/>
    <property type="match status" value="3"/>
</dbReference>
<dbReference type="InterPro" id="IPR001119">
    <property type="entry name" value="SLH_dom"/>
</dbReference>
<feature type="domain" description="SLH" evidence="5">
    <location>
        <begin position="1259"/>
        <end position="1322"/>
    </location>
</feature>
<dbReference type="InterPro" id="IPR000668">
    <property type="entry name" value="Peptidase_C1A_C"/>
</dbReference>
<name>A0A9D2BXL0_9FIRM</name>
<dbReference type="InterPro" id="IPR011081">
    <property type="entry name" value="Big_4"/>
</dbReference>
<dbReference type="Pfam" id="PF18560">
    <property type="entry name" value="Lectin_like"/>
    <property type="match status" value="1"/>
</dbReference>
<dbReference type="Proteomes" id="UP000823868">
    <property type="component" value="Unassembled WGS sequence"/>
</dbReference>
<feature type="signal peptide" evidence="4">
    <location>
        <begin position="1"/>
        <end position="25"/>
    </location>
</feature>
<evidence type="ECO:0000256" key="2">
    <source>
        <dbReference type="ARBA" id="ARBA00022737"/>
    </source>
</evidence>
<evidence type="ECO:0000259" key="5">
    <source>
        <dbReference type="PROSITE" id="PS51272"/>
    </source>
</evidence>
<dbReference type="SUPFAM" id="SSF54001">
    <property type="entry name" value="Cysteine proteinases"/>
    <property type="match status" value="1"/>
</dbReference>
<reference evidence="6" key="2">
    <citation type="submission" date="2021-04" db="EMBL/GenBank/DDBJ databases">
        <authorList>
            <person name="Gilroy R."/>
        </authorList>
    </citation>
    <scope>NUCLEOTIDE SEQUENCE</scope>
    <source>
        <strain evidence="6">ChiBcec16_6824</strain>
    </source>
</reference>
<dbReference type="InterPro" id="IPR013128">
    <property type="entry name" value="Peptidase_C1A"/>
</dbReference>
<evidence type="ECO:0000313" key="6">
    <source>
        <dbReference type="EMBL" id="HIY21286.1"/>
    </source>
</evidence>
<evidence type="ECO:0000313" key="7">
    <source>
        <dbReference type="Proteomes" id="UP000823868"/>
    </source>
</evidence>
<comment type="similarity">
    <text evidence="1">Belongs to the peptidase C1 family.</text>
</comment>
<feature type="domain" description="SLH" evidence="5">
    <location>
        <begin position="1200"/>
        <end position="1258"/>
    </location>
</feature>
<proteinExistence type="inferred from homology"/>
<dbReference type="PROSITE" id="PS00639">
    <property type="entry name" value="THIOL_PROTEASE_HIS"/>
    <property type="match status" value="1"/>
</dbReference>
<protein>
    <submittedName>
        <fullName evidence="6">S-layer homology domain-containing protein</fullName>
    </submittedName>
</protein>
<dbReference type="GO" id="GO:0008234">
    <property type="term" value="F:cysteine-type peptidase activity"/>
    <property type="evidence" value="ECO:0007669"/>
    <property type="project" value="InterPro"/>
</dbReference>
<feature type="region of interest" description="Disordered" evidence="3">
    <location>
        <begin position="982"/>
        <end position="1011"/>
    </location>
</feature>
<organism evidence="6 7">
    <name type="scientific">Candidatus Flavonifractor merdigallinarum</name>
    <dbReference type="NCBI Taxonomy" id="2838589"/>
    <lineage>
        <taxon>Bacteria</taxon>
        <taxon>Bacillati</taxon>
        <taxon>Bacillota</taxon>
        <taxon>Clostridia</taxon>
        <taxon>Eubacteriales</taxon>
        <taxon>Oscillospiraceae</taxon>
        <taxon>Flavonifractor</taxon>
    </lineage>
</organism>
<dbReference type="Pfam" id="PF00112">
    <property type="entry name" value="Peptidase_C1"/>
    <property type="match status" value="1"/>
</dbReference>
<dbReference type="EMBL" id="DXDX01000096">
    <property type="protein sequence ID" value="HIY21286.1"/>
    <property type="molecule type" value="Genomic_DNA"/>
</dbReference>
<gene>
    <name evidence="6" type="ORF">H9841_05220</name>
</gene>
<dbReference type="InterPro" id="IPR040528">
    <property type="entry name" value="Lectin-like"/>
</dbReference>
<dbReference type="PROSITE" id="PS00139">
    <property type="entry name" value="THIOL_PROTEASE_CYS"/>
    <property type="match status" value="1"/>
</dbReference>
<dbReference type="Pfam" id="PF13290">
    <property type="entry name" value="CHB_HEX_C_1"/>
    <property type="match status" value="1"/>
</dbReference>
<dbReference type="SMART" id="SM00645">
    <property type="entry name" value="Pept_C1"/>
    <property type="match status" value="1"/>
</dbReference>
<reference evidence="6" key="1">
    <citation type="journal article" date="2021" name="PeerJ">
        <title>Extensive microbial diversity within the chicken gut microbiome revealed by metagenomics and culture.</title>
        <authorList>
            <person name="Gilroy R."/>
            <person name="Ravi A."/>
            <person name="Getino M."/>
            <person name="Pursley I."/>
            <person name="Horton D.L."/>
            <person name="Alikhan N.F."/>
            <person name="Baker D."/>
            <person name="Gharbi K."/>
            <person name="Hall N."/>
            <person name="Watson M."/>
            <person name="Adriaenssens E.M."/>
            <person name="Foster-Nyarko E."/>
            <person name="Jarju S."/>
            <person name="Secka A."/>
            <person name="Antonio M."/>
            <person name="Oren A."/>
            <person name="Chaudhuri R.R."/>
            <person name="La Ragione R."/>
            <person name="Hildebrand F."/>
            <person name="Pallen M.J."/>
        </authorList>
    </citation>
    <scope>NUCLEOTIDE SEQUENCE</scope>
    <source>
        <strain evidence="6">ChiBcec16_6824</strain>
    </source>
</reference>
<dbReference type="Pfam" id="PF00395">
    <property type="entry name" value="SLH"/>
    <property type="match status" value="3"/>
</dbReference>
<feature type="region of interest" description="Disordered" evidence="3">
    <location>
        <begin position="126"/>
        <end position="146"/>
    </location>
</feature>
<keyword evidence="4" id="KW-0732">Signal</keyword>
<evidence type="ECO:0000256" key="3">
    <source>
        <dbReference type="SAM" id="MobiDB-lite"/>
    </source>
</evidence>
<dbReference type="InterPro" id="IPR025660">
    <property type="entry name" value="Pept_his_AS"/>
</dbReference>
<evidence type="ECO:0000256" key="1">
    <source>
        <dbReference type="ARBA" id="ARBA00008455"/>
    </source>
</evidence>
<dbReference type="InterPro" id="IPR038765">
    <property type="entry name" value="Papain-like_cys_pep_sf"/>
</dbReference>
<dbReference type="InterPro" id="IPR000169">
    <property type="entry name" value="Pept_cys_AS"/>
</dbReference>
<accession>A0A9D2BXL0</accession>
<dbReference type="InterPro" id="IPR059177">
    <property type="entry name" value="GH29D-like_dom"/>
</dbReference>
<feature type="domain" description="SLH" evidence="5">
    <location>
        <begin position="1323"/>
        <end position="1378"/>
    </location>
</feature>
<evidence type="ECO:0000256" key="4">
    <source>
        <dbReference type="SAM" id="SignalP"/>
    </source>
</evidence>
<comment type="caution">
    <text evidence="6">The sequence shown here is derived from an EMBL/GenBank/DDBJ whole genome shotgun (WGS) entry which is preliminary data.</text>
</comment>
<dbReference type="GO" id="GO:0006508">
    <property type="term" value="P:proteolysis"/>
    <property type="evidence" value="ECO:0007669"/>
    <property type="project" value="InterPro"/>
</dbReference>
<feature type="chain" id="PRO_5039227607" evidence="4">
    <location>
        <begin position="26"/>
        <end position="1378"/>
    </location>
</feature>
<dbReference type="PROSITE" id="PS51272">
    <property type="entry name" value="SLH"/>
    <property type="match status" value="3"/>
</dbReference>
<dbReference type="PANTHER" id="PTHR12411">
    <property type="entry name" value="CYSTEINE PROTEASE FAMILY C1-RELATED"/>
    <property type="match status" value="1"/>
</dbReference>